<comment type="function">
    <text evidence="4">One of the early assembly proteins it binds 23S rRNA. One of the proteins that surrounds the polypeptide exit tunnel on the outside of the ribosome. Forms the main docking site for trigger factor binding to the ribosome.</text>
</comment>
<evidence type="ECO:0000256" key="2">
    <source>
        <dbReference type="ARBA" id="ARBA00022980"/>
    </source>
</evidence>
<comment type="caution">
    <text evidence="5">The sequence shown here is derived from an EMBL/GenBank/DDBJ whole genome shotgun (WGS) entry which is preliminary data.</text>
</comment>
<keyword evidence="4" id="KW-0694">RNA-binding</keyword>
<sequence>MKKGGGGEYAHRVLIRPVISEKSTRLHSSNQYVFMVAPAANKVMIQKAIFETYNARPKTVKIIRLRGKVMTSRGMYRGVRKDYKKAVVVMPKGVTLPIYESV</sequence>
<name>A0A1G2BV24_9BACT</name>
<dbReference type="InterPro" id="IPR013025">
    <property type="entry name" value="Ribosomal_uL23-like"/>
</dbReference>
<dbReference type="GO" id="GO:1990904">
    <property type="term" value="C:ribonucleoprotein complex"/>
    <property type="evidence" value="ECO:0007669"/>
    <property type="project" value="UniProtKB-KW"/>
</dbReference>
<dbReference type="GO" id="GO:0006412">
    <property type="term" value="P:translation"/>
    <property type="evidence" value="ECO:0007669"/>
    <property type="project" value="UniProtKB-UniRule"/>
</dbReference>
<dbReference type="SUPFAM" id="SSF54189">
    <property type="entry name" value="Ribosomal proteins S24e, L23 and L15e"/>
    <property type="match status" value="1"/>
</dbReference>
<dbReference type="EMBL" id="MHKN01000010">
    <property type="protein sequence ID" value="OGY92786.1"/>
    <property type="molecule type" value="Genomic_DNA"/>
</dbReference>
<evidence type="ECO:0000256" key="3">
    <source>
        <dbReference type="ARBA" id="ARBA00023274"/>
    </source>
</evidence>
<dbReference type="InterPro" id="IPR012678">
    <property type="entry name" value="Ribosomal_uL23/eL15/eS24_sf"/>
</dbReference>
<evidence type="ECO:0000313" key="6">
    <source>
        <dbReference type="Proteomes" id="UP000177349"/>
    </source>
</evidence>
<proteinExistence type="inferred from homology"/>
<organism evidence="5 6">
    <name type="scientific">Candidatus Komeilibacteria bacterium RIFCSPLOWO2_01_FULL_53_11</name>
    <dbReference type="NCBI Taxonomy" id="1798552"/>
    <lineage>
        <taxon>Bacteria</taxon>
        <taxon>Candidatus Komeiliibacteriota</taxon>
    </lineage>
</organism>
<evidence type="ECO:0000256" key="1">
    <source>
        <dbReference type="ARBA" id="ARBA00006700"/>
    </source>
</evidence>
<gene>
    <name evidence="4" type="primary">rplW</name>
    <name evidence="5" type="ORF">A3B31_03320</name>
</gene>
<dbReference type="InterPro" id="IPR012677">
    <property type="entry name" value="Nucleotide-bd_a/b_plait_sf"/>
</dbReference>
<dbReference type="Pfam" id="PF00276">
    <property type="entry name" value="Ribosomal_L23"/>
    <property type="match status" value="1"/>
</dbReference>
<dbReference type="GO" id="GO:0005840">
    <property type="term" value="C:ribosome"/>
    <property type="evidence" value="ECO:0007669"/>
    <property type="project" value="UniProtKB-KW"/>
</dbReference>
<dbReference type="Gene3D" id="3.30.70.330">
    <property type="match status" value="1"/>
</dbReference>
<dbReference type="GO" id="GO:0003735">
    <property type="term" value="F:structural constituent of ribosome"/>
    <property type="evidence" value="ECO:0007669"/>
    <property type="project" value="InterPro"/>
</dbReference>
<comment type="subunit">
    <text evidence="4">Part of the 50S ribosomal subunit. Contacts protein L29, and trigger factor when it is bound to the ribosome.</text>
</comment>
<dbReference type="Proteomes" id="UP000177349">
    <property type="component" value="Unassembled WGS sequence"/>
</dbReference>
<protein>
    <recommendedName>
        <fullName evidence="4">Large ribosomal subunit protein uL23</fullName>
    </recommendedName>
</protein>
<comment type="similarity">
    <text evidence="1 4">Belongs to the universal ribosomal protein uL23 family.</text>
</comment>
<keyword evidence="2 4" id="KW-0689">Ribosomal protein</keyword>
<evidence type="ECO:0000256" key="4">
    <source>
        <dbReference type="HAMAP-Rule" id="MF_01369"/>
    </source>
</evidence>
<reference evidence="5 6" key="1">
    <citation type="journal article" date="2016" name="Nat. Commun.">
        <title>Thousands of microbial genomes shed light on interconnected biogeochemical processes in an aquifer system.</title>
        <authorList>
            <person name="Anantharaman K."/>
            <person name="Brown C.T."/>
            <person name="Hug L.A."/>
            <person name="Sharon I."/>
            <person name="Castelle C.J."/>
            <person name="Probst A.J."/>
            <person name="Thomas B.C."/>
            <person name="Singh A."/>
            <person name="Wilkins M.J."/>
            <person name="Karaoz U."/>
            <person name="Brodie E.L."/>
            <person name="Williams K.H."/>
            <person name="Hubbard S.S."/>
            <person name="Banfield J.F."/>
        </authorList>
    </citation>
    <scope>NUCLEOTIDE SEQUENCE [LARGE SCALE GENOMIC DNA]</scope>
</reference>
<dbReference type="AlphaFoldDB" id="A0A1G2BV24"/>
<dbReference type="GO" id="GO:0019843">
    <property type="term" value="F:rRNA binding"/>
    <property type="evidence" value="ECO:0007669"/>
    <property type="project" value="UniProtKB-UniRule"/>
</dbReference>
<evidence type="ECO:0000313" key="5">
    <source>
        <dbReference type="EMBL" id="OGY92786.1"/>
    </source>
</evidence>
<keyword evidence="4" id="KW-0699">rRNA-binding</keyword>
<accession>A0A1G2BV24</accession>
<keyword evidence="3 4" id="KW-0687">Ribonucleoprotein</keyword>
<dbReference type="HAMAP" id="MF_01369_B">
    <property type="entry name" value="Ribosomal_uL23_B"/>
    <property type="match status" value="1"/>
</dbReference>